<dbReference type="GO" id="GO:0000160">
    <property type="term" value="P:phosphorelay signal transduction system"/>
    <property type="evidence" value="ECO:0007669"/>
    <property type="project" value="UniProtKB-KW"/>
</dbReference>
<dbReference type="Proteomes" id="UP000517759">
    <property type="component" value="Unassembled WGS sequence"/>
</dbReference>
<accession>A0A7W6AJB3</accession>
<feature type="domain" description="HPt" evidence="2">
    <location>
        <begin position="35"/>
        <end position="103"/>
    </location>
</feature>
<dbReference type="InterPro" id="IPR008207">
    <property type="entry name" value="Sig_transdc_His_kin_Hpt_dom"/>
</dbReference>
<dbReference type="AlphaFoldDB" id="A0A7W6AJB3"/>
<evidence type="ECO:0000259" key="2">
    <source>
        <dbReference type="Pfam" id="PF01627"/>
    </source>
</evidence>
<evidence type="ECO:0000313" key="3">
    <source>
        <dbReference type="EMBL" id="GLS42249.1"/>
    </source>
</evidence>
<keyword evidence="6" id="KW-1185">Reference proteome</keyword>
<protein>
    <submittedName>
        <fullName evidence="4">HPt (Histidine-containing phosphotransfer) domain-containing protein</fullName>
    </submittedName>
</protein>
<evidence type="ECO:0000313" key="5">
    <source>
        <dbReference type="Proteomes" id="UP000517759"/>
    </source>
</evidence>
<dbReference type="Pfam" id="PF01627">
    <property type="entry name" value="Hpt"/>
    <property type="match status" value="1"/>
</dbReference>
<dbReference type="RefSeq" id="WP_246412931.1">
    <property type="nucleotide sequence ID" value="NZ_BSPG01000001.1"/>
</dbReference>
<dbReference type="EMBL" id="JACIDN010000003">
    <property type="protein sequence ID" value="MBB3902400.1"/>
    <property type="molecule type" value="Genomic_DNA"/>
</dbReference>
<reference evidence="3" key="1">
    <citation type="journal article" date="2014" name="Int. J. Syst. Evol. Microbiol.">
        <title>Complete genome of a new Firmicutes species belonging to the dominant human colonic microbiota ('Ruminococcus bicirculans') reveals two chromosomes and a selective capacity to utilize plant glucans.</title>
        <authorList>
            <consortium name="NISC Comparative Sequencing Program"/>
            <person name="Wegmann U."/>
            <person name="Louis P."/>
            <person name="Goesmann A."/>
            <person name="Henrissat B."/>
            <person name="Duncan S.H."/>
            <person name="Flint H.J."/>
        </authorList>
    </citation>
    <scope>NUCLEOTIDE SEQUENCE</scope>
    <source>
        <strain evidence="3">NBRC 107710</strain>
    </source>
</reference>
<dbReference type="EMBL" id="BSPG01000001">
    <property type="protein sequence ID" value="GLS42249.1"/>
    <property type="molecule type" value="Genomic_DNA"/>
</dbReference>
<organism evidence="4 5">
    <name type="scientific">Methylobacterium brachythecii</name>
    <dbReference type="NCBI Taxonomy" id="1176177"/>
    <lineage>
        <taxon>Bacteria</taxon>
        <taxon>Pseudomonadati</taxon>
        <taxon>Pseudomonadota</taxon>
        <taxon>Alphaproteobacteria</taxon>
        <taxon>Hyphomicrobiales</taxon>
        <taxon>Methylobacteriaceae</taxon>
        <taxon>Methylobacterium</taxon>
    </lineage>
</organism>
<dbReference type="GO" id="GO:0004672">
    <property type="term" value="F:protein kinase activity"/>
    <property type="evidence" value="ECO:0007669"/>
    <property type="project" value="UniProtKB-ARBA"/>
</dbReference>
<evidence type="ECO:0000313" key="4">
    <source>
        <dbReference type="EMBL" id="MBB3902400.1"/>
    </source>
</evidence>
<reference evidence="4 5" key="3">
    <citation type="submission" date="2020-08" db="EMBL/GenBank/DDBJ databases">
        <title>Genomic Encyclopedia of Type Strains, Phase IV (KMG-IV): sequencing the most valuable type-strain genomes for metagenomic binning, comparative biology and taxonomic classification.</title>
        <authorList>
            <person name="Goeker M."/>
        </authorList>
    </citation>
    <scope>NUCLEOTIDE SEQUENCE [LARGE SCALE GENOMIC DNA]</scope>
    <source>
        <strain evidence="4 5">DSM 24105</strain>
    </source>
</reference>
<reference evidence="3" key="4">
    <citation type="submission" date="2023-01" db="EMBL/GenBank/DDBJ databases">
        <title>Draft genome sequence of Methylobacterium brachythecii strain NBRC 107710.</title>
        <authorList>
            <person name="Sun Q."/>
            <person name="Mori K."/>
        </authorList>
    </citation>
    <scope>NUCLEOTIDE SEQUENCE</scope>
    <source>
        <strain evidence="3">NBRC 107710</strain>
    </source>
</reference>
<dbReference type="Proteomes" id="UP001156881">
    <property type="component" value="Unassembled WGS sequence"/>
</dbReference>
<dbReference type="SUPFAM" id="SSF47226">
    <property type="entry name" value="Histidine-containing phosphotransfer domain, HPT domain"/>
    <property type="match status" value="1"/>
</dbReference>
<comment type="caution">
    <text evidence="4">The sequence shown here is derived from an EMBL/GenBank/DDBJ whole genome shotgun (WGS) entry which is preliminary data.</text>
</comment>
<proteinExistence type="predicted"/>
<name>A0A7W6AJB3_9HYPH</name>
<reference evidence="6" key="2">
    <citation type="journal article" date="2019" name="Int. J. Syst. Evol. Microbiol.">
        <title>The Global Catalogue of Microorganisms (GCM) 10K type strain sequencing project: providing services to taxonomists for standard genome sequencing and annotation.</title>
        <authorList>
            <consortium name="The Broad Institute Genomics Platform"/>
            <consortium name="The Broad Institute Genome Sequencing Center for Infectious Disease"/>
            <person name="Wu L."/>
            <person name="Ma J."/>
        </authorList>
    </citation>
    <scope>NUCLEOTIDE SEQUENCE [LARGE SCALE GENOMIC DNA]</scope>
    <source>
        <strain evidence="6">NBRC 107710</strain>
    </source>
</reference>
<dbReference type="InterPro" id="IPR036641">
    <property type="entry name" value="HPT_dom_sf"/>
</dbReference>
<evidence type="ECO:0000256" key="1">
    <source>
        <dbReference type="ARBA" id="ARBA00023012"/>
    </source>
</evidence>
<dbReference type="Gene3D" id="1.20.120.160">
    <property type="entry name" value="HPT domain"/>
    <property type="match status" value="1"/>
</dbReference>
<keyword evidence="1" id="KW-0902">Two-component regulatory system</keyword>
<gene>
    <name evidence="3" type="ORF">GCM10007884_02340</name>
    <name evidence="4" type="ORF">GGR33_001895</name>
</gene>
<evidence type="ECO:0000313" key="6">
    <source>
        <dbReference type="Proteomes" id="UP001156881"/>
    </source>
</evidence>
<sequence length="120" mass="12263">MMNPAGGPSGDVDPAICDPETLADLADLFGKERLAHLLAGLDEEIARRLGQATTTSTDLGANAHALVSVSGTLGFMSLSQACMALEQACLDGASLDASLQAVQAEAARARPEIAKLRGSL</sequence>